<reference evidence="1 2" key="1">
    <citation type="journal article" date="2019" name="Emerg. Microbes Infect.">
        <title>Comprehensive subspecies identification of 175 nontuberculous mycobacteria species based on 7547 genomic profiles.</title>
        <authorList>
            <person name="Matsumoto Y."/>
            <person name="Kinjo T."/>
            <person name="Motooka D."/>
            <person name="Nabeya D."/>
            <person name="Jung N."/>
            <person name="Uechi K."/>
            <person name="Horii T."/>
            <person name="Iida T."/>
            <person name="Fujita J."/>
            <person name="Nakamura S."/>
        </authorList>
    </citation>
    <scope>NUCLEOTIDE SEQUENCE [LARGE SCALE GENOMIC DNA]</scope>
    <source>
        <strain evidence="1 2">JCM 30726</strain>
    </source>
</reference>
<gene>
    <name evidence="1" type="ORF">MTIM_13030</name>
</gene>
<sequence>MDAFDAFQGLRVVELAQWVFVPVAGALLADWGADVIRIERLEGDPYRGLATQGIGTDRDGVNLSMALANRGKRSIALNLRHESGMAVLHELLDTADVFLTSLRPGALTRLGLDADTLRARYPRLIYARGHGFGTRGPDANQPGYDSSAFWARGGVGHILTPPDRDYPISQRGAMGDRNGAMALAFGIAAALFKRANTGTGSVVDVSLLATAMWMLSSDLLAVLNGGEAGPVGGRGPQVNPLTGNYRTKDGRHVQLMFLQGDRYWAEFCRLVGRDDLVDDPRFADMAARRANAAACVAELDAVFARHTLAEWKELLAKLDAPWAPVQSVSEVVEDPQVLANGYVGEVRLEDGQAYRLPAVPVQLDEQTPPMRRAPEHGEHTEALLAELGYDWDRISELADQGVIP</sequence>
<dbReference type="InterPro" id="IPR003673">
    <property type="entry name" value="CoA-Trfase_fam_III"/>
</dbReference>
<dbReference type="InterPro" id="IPR050509">
    <property type="entry name" value="CoA-transferase_III"/>
</dbReference>
<name>A0A7I9Z3B0_9MYCO</name>
<dbReference type="Gene3D" id="3.30.1540.10">
    <property type="entry name" value="formyl-coa transferase, domain 3"/>
    <property type="match status" value="1"/>
</dbReference>
<dbReference type="AlphaFoldDB" id="A0A7I9Z3B0"/>
<dbReference type="EMBL" id="BLLA01000001">
    <property type="protein sequence ID" value="GFG95424.1"/>
    <property type="molecule type" value="Genomic_DNA"/>
</dbReference>
<dbReference type="Proteomes" id="UP000465301">
    <property type="component" value="Unassembled WGS sequence"/>
</dbReference>
<organism evidence="1 2">
    <name type="scientific">Mycobacterium timonense</name>
    <dbReference type="NCBI Taxonomy" id="701043"/>
    <lineage>
        <taxon>Bacteria</taxon>
        <taxon>Bacillati</taxon>
        <taxon>Actinomycetota</taxon>
        <taxon>Actinomycetes</taxon>
        <taxon>Mycobacteriales</taxon>
        <taxon>Mycobacteriaceae</taxon>
        <taxon>Mycobacterium</taxon>
        <taxon>Mycobacterium avium complex (MAC)</taxon>
    </lineage>
</organism>
<keyword evidence="1" id="KW-0808">Transferase</keyword>
<dbReference type="RefSeq" id="WP_163707317.1">
    <property type="nucleotide sequence ID" value="NZ_BLLA01000001.1"/>
</dbReference>
<dbReference type="Pfam" id="PF02515">
    <property type="entry name" value="CoA_transf_3"/>
    <property type="match status" value="1"/>
</dbReference>
<proteinExistence type="predicted"/>
<evidence type="ECO:0000313" key="1">
    <source>
        <dbReference type="EMBL" id="GFG95424.1"/>
    </source>
</evidence>
<comment type="caution">
    <text evidence="1">The sequence shown here is derived from an EMBL/GenBank/DDBJ whole genome shotgun (WGS) entry which is preliminary data.</text>
</comment>
<dbReference type="InterPro" id="IPR044855">
    <property type="entry name" value="CoA-Trfase_III_dom3_sf"/>
</dbReference>
<dbReference type="PANTHER" id="PTHR48228">
    <property type="entry name" value="SUCCINYL-COA--D-CITRAMALATE COA-TRANSFERASE"/>
    <property type="match status" value="1"/>
</dbReference>
<keyword evidence="2" id="KW-1185">Reference proteome</keyword>
<dbReference type="SUPFAM" id="SSF89796">
    <property type="entry name" value="CoA-transferase family III (CaiB/BaiF)"/>
    <property type="match status" value="1"/>
</dbReference>
<protein>
    <submittedName>
        <fullName evidence="1">CoA transferase</fullName>
    </submittedName>
</protein>
<dbReference type="GO" id="GO:0016740">
    <property type="term" value="F:transferase activity"/>
    <property type="evidence" value="ECO:0007669"/>
    <property type="project" value="UniProtKB-KW"/>
</dbReference>
<dbReference type="InterPro" id="IPR023606">
    <property type="entry name" value="CoA-Trfase_III_dom_1_sf"/>
</dbReference>
<dbReference type="Gene3D" id="3.40.50.10540">
    <property type="entry name" value="Crotonobetainyl-coa:carnitine coa-transferase, domain 1"/>
    <property type="match status" value="1"/>
</dbReference>
<evidence type="ECO:0000313" key="2">
    <source>
        <dbReference type="Proteomes" id="UP000465301"/>
    </source>
</evidence>
<dbReference type="PANTHER" id="PTHR48228:SF2">
    <property type="entry name" value="E-CINNAMOYL-COA:R-PHENYLLACTATE COA TRANSFERASE LARGE SUBUNIT"/>
    <property type="match status" value="1"/>
</dbReference>
<accession>A0A7I9Z3B0</accession>